<dbReference type="EMBL" id="UOFQ01000181">
    <property type="protein sequence ID" value="VAW90325.1"/>
    <property type="molecule type" value="Genomic_DNA"/>
</dbReference>
<sequence length="109" mass="12638">MISLQPSRSKRVLAVSNLQEKSPGPEWKVQKRVHQLSRRFDFTDYDEMRDFLDQLEVLSESEDYYPDLTFSRTHVNVSIKARADELAQPDFDFSAKVDGLADGSKQEQQ</sequence>
<evidence type="ECO:0000256" key="2">
    <source>
        <dbReference type="ARBA" id="ARBA00006472"/>
    </source>
</evidence>
<protein>
    <recommendedName>
        <fullName evidence="3">4a-hydroxytetrahydrobiopterin dehydratase</fullName>
        <ecNumber evidence="3">4.2.1.96</ecNumber>
    </recommendedName>
</protein>
<dbReference type="EC" id="4.2.1.96" evidence="3"/>
<accession>A0A3B0ZA96</accession>
<dbReference type="GO" id="GO:0008124">
    <property type="term" value="F:4-alpha-hydroxytetrahydrobiopterin dehydratase activity"/>
    <property type="evidence" value="ECO:0007669"/>
    <property type="project" value="UniProtKB-EC"/>
</dbReference>
<name>A0A3B0ZA96_9ZZZZ</name>
<dbReference type="AlphaFoldDB" id="A0A3B0ZA96"/>
<comment type="catalytic activity">
    <reaction evidence="1">
        <text>(4aS,6R)-4a-hydroxy-L-erythro-5,6,7,8-tetrahydrobiopterin = (6R)-L-erythro-6,7-dihydrobiopterin + H2O</text>
        <dbReference type="Rhea" id="RHEA:11920"/>
        <dbReference type="ChEBI" id="CHEBI:15377"/>
        <dbReference type="ChEBI" id="CHEBI:15642"/>
        <dbReference type="ChEBI" id="CHEBI:43120"/>
        <dbReference type="EC" id="4.2.1.96"/>
    </reaction>
</comment>
<keyword evidence="4" id="KW-0456">Lyase</keyword>
<dbReference type="InterPro" id="IPR036428">
    <property type="entry name" value="PCD_sf"/>
</dbReference>
<proteinExistence type="inferred from homology"/>
<organism evidence="5">
    <name type="scientific">hydrothermal vent metagenome</name>
    <dbReference type="NCBI Taxonomy" id="652676"/>
    <lineage>
        <taxon>unclassified sequences</taxon>
        <taxon>metagenomes</taxon>
        <taxon>ecological metagenomes</taxon>
    </lineage>
</organism>
<reference evidence="5" key="1">
    <citation type="submission" date="2018-06" db="EMBL/GenBank/DDBJ databases">
        <authorList>
            <person name="Zhirakovskaya E."/>
        </authorList>
    </citation>
    <scope>NUCLEOTIDE SEQUENCE</scope>
</reference>
<evidence type="ECO:0000256" key="1">
    <source>
        <dbReference type="ARBA" id="ARBA00001554"/>
    </source>
</evidence>
<dbReference type="InterPro" id="IPR001533">
    <property type="entry name" value="Pterin_deHydtase"/>
</dbReference>
<dbReference type="Gene3D" id="3.30.1360.20">
    <property type="entry name" value="Transcriptional coactivator/pterin dehydratase"/>
    <property type="match status" value="1"/>
</dbReference>
<evidence type="ECO:0000313" key="5">
    <source>
        <dbReference type="EMBL" id="VAW90325.1"/>
    </source>
</evidence>
<gene>
    <name evidence="5" type="ORF">MNBD_GAMMA17-1021</name>
</gene>
<dbReference type="GO" id="GO:0006729">
    <property type="term" value="P:tetrahydrobiopterin biosynthetic process"/>
    <property type="evidence" value="ECO:0007669"/>
    <property type="project" value="InterPro"/>
</dbReference>
<evidence type="ECO:0000256" key="4">
    <source>
        <dbReference type="ARBA" id="ARBA00023239"/>
    </source>
</evidence>
<evidence type="ECO:0000256" key="3">
    <source>
        <dbReference type="ARBA" id="ARBA00013252"/>
    </source>
</evidence>
<comment type="similarity">
    <text evidence="2">Belongs to the pterin-4-alpha-carbinolamine dehydratase family.</text>
</comment>
<dbReference type="Pfam" id="PF01329">
    <property type="entry name" value="Pterin_4a"/>
    <property type="match status" value="1"/>
</dbReference>
<dbReference type="SUPFAM" id="SSF55248">
    <property type="entry name" value="PCD-like"/>
    <property type="match status" value="1"/>
</dbReference>